<dbReference type="EMBL" id="CACTIH010009331">
    <property type="protein sequence ID" value="CAA3029816.1"/>
    <property type="molecule type" value="Genomic_DNA"/>
</dbReference>
<dbReference type="InterPro" id="IPR043502">
    <property type="entry name" value="DNA/RNA_pol_sf"/>
</dbReference>
<accession>A0A8S0VK01</accession>
<gene>
    <name evidence="2" type="ORF">OLEA9_A038822</name>
</gene>
<proteinExistence type="predicted"/>
<dbReference type="Pfam" id="PF17919">
    <property type="entry name" value="RT_RNaseH_2"/>
    <property type="match status" value="1"/>
</dbReference>
<evidence type="ECO:0000313" key="2">
    <source>
        <dbReference type="EMBL" id="CAA3029816.1"/>
    </source>
</evidence>
<evidence type="ECO:0000259" key="1">
    <source>
        <dbReference type="Pfam" id="PF17919"/>
    </source>
</evidence>
<dbReference type="Proteomes" id="UP000594638">
    <property type="component" value="Unassembled WGS sequence"/>
</dbReference>
<dbReference type="FunFam" id="3.30.70.270:FF:000020">
    <property type="entry name" value="Transposon Tf2-6 polyprotein-like Protein"/>
    <property type="match status" value="1"/>
</dbReference>
<dbReference type="PANTHER" id="PTHR34072:SF57">
    <property type="entry name" value="RNA-DIRECTED DNA POLYMERASE"/>
    <property type="match status" value="1"/>
</dbReference>
<dbReference type="Gramene" id="OE9A038822T1">
    <property type="protein sequence ID" value="OE9A038822C1"/>
    <property type="gene ID" value="OE9A038822"/>
</dbReference>
<name>A0A8S0VK01_OLEEU</name>
<organism evidence="2 3">
    <name type="scientific">Olea europaea subsp. europaea</name>
    <dbReference type="NCBI Taxonomy" id="158383"/>
    <lineage>
        <taxon>Eukaryota</taxon>
        <taxon>Viridiplantae</taxon>
        <taxon>Streptophyta</taxon>
        <taxon>Embryophyta</taxon>
        <taxon>Tracheophyta</taxon>
        <taxon>Spermatophyta</taxon>
        <taxon>Magnoliopsida</taxon>
        <taxon>eudicotyledons</taxon>
        <taxon>Gunneridae</taxon>
        <taxon>Pentapetalae</taxon>
        <taxon>asterids</taxon>
        <taxon>lamiids</taxon>
        <taxon>Lamiales</taxon>
        <taxon>Oleaceae</taxon>
        <taxon>Oleeae</taxon>
        <taxon>Olea</taxon>
    </lineage>
</organism>
<reference evidence="2 3" key="1">
    <citation type="submission" date="2019-12" db="EMBL/GenBank/DDBJ databases">
        <authorList>
            <person name="Alioto T."/>
            <person name="Alioto T."/>
            <person name="Gomez Garrido J."/>
        </authorList>
    </citation>
    <scope>NUCLEOTIDE SEQUENCE [LARGE SCALE GENOMIC DNA]</scope>
</reference>
<protein>
    <recommendedName>
        <fullName evidence="1">Reverse transcriptase/retrotransposon-derived protein RNase H-like domain-containing protein</fullName>
    </recommendedName>
</protein>
<evidence type="ECO:0000313" key="3">
    <source>
        <dbReference type="Proteomes" id="UP000594638"/>
    </source>
</evidence>
<feature type="domain" description="Reverse transcriptase/retrotransposon-derived protein RNase H-like" evidence="1">
    <location>
        <begin position="78"/>
        <end position="133"/>
    </location>
</feature>
<dbReference type="SUPFAM" id="SSF56672">
    <property type="entry name" value="DNA/RNA polymerases"/>
    <property type="match status" value="1"/>
</dbReference>
<dbReference type="PANTHER" id="PTHR34072">
    <property type="entry name" value="ENZYMATIC POLYPROTEIN-RELATED"/>
    <property type="match status" value="1"/>
</dbReference>
<comment type="caution">
    <text evidence="2">The sequence shown here is derived from an EMBL/GenBank/DDBJ whole genome shotgun (WGS) entry which is preliminary data.</text>
</comment>
<dbReference type="OrthoDB" id="906876at2759"/>
<sequence>MLLYGAGSIVLGHRISTKGIEMDKAKIQVIEKLPLPTSIKEVSSFLGHAGFYGRFIKDFSKVTKPLCNLLMKDVPFEFNEKCLTAFNTLKEKLTTALVIVTLDWELPFELMCDASDHTIGVVLGQRRNKIFHVIY</sequence>
<dbReference type="Gene3D" id="3.30.70.270">
    <property type="match status" value="1"/>
</dbReference>
<dbReference type="InterPro" id="IPR043128">
    <property type="entry name" value="Rev_trsase/Diguanyl_cyclase"/>
</dbReference>
<dbReference type="AlphaFoldDB" id="A0A8S0VK01"/>
<dbReference type="InterPro" id="IPR041577">
    <property type="entry name" value="RT_RNaseH_2"/>
</dbReference>
<keyword evidence="3" id="KW-1185">Reference proteome</keyword>